<organism evidence="2">
    <name type="scientific">marine sediment metagenome</name>
    <dbReference type="NCBI Taxonomy" id="412755"/>
    <lineage>
        <taxon>unclassified sequences</taxon>
        <taxon>metagenomes</taxon>
        <taxon>ecological metagenomes</taxon>
    </lineage>
</organism>
<keyword evidence="1" id="KW-0472">Membrane</keyword>
<gene>
    <name evidence="2" type="ORF">LCGC14_1239920</name>
</gene>
<feature type="transmembrane region" description="Helical" evidence="1">
    <location>
        <begin position="56"/>
        <end position="77"/>
    </location>
</feature>
<accession>A0A0F9L6B4</accession>
<evidence type="ECO:0000256" key="1">
    <source>
        <dbReference type="SAM" id="Phobius"/>
    </source>
</evidence>
<proteinExistence type="predicted"/>
<name>A0A0F9L6B4_9ZZZZ</name>
<evidence type="ECO:0000313" key="2">
    <source>
        <dbReference type="EMBL" id="KKM90314.1"/>
    </source>
</evidence>
<protein>
    <submittedName>
        <fullName evidence="2">Uncharacterized protein</fullName>
    </submittedName>
</protein>
<sequence length="83" mass="9163">MNDQEIRTEIAILKEKHGTMVTQVAAIHKVLVENGLIKAVTLNTTFRKHTQWCERVIISSAIGIIILGIVVGTIWLIKNSGQG</sequence>
<keyword evidence="1" id="KW-0812">Transmembrane</keyword>
<dbReference type="AlphaFoldDB" id="A0A0F9L6B4"/>
<dbReference type="EMBL" id="LAZR01006688">
    <property type="protein sequence ID" value="KKM90314.1"/>
    <property type="molecule type" value="Genomic_DNA"/>
</dbReference>
<comment type="caution">
    <text evidence="2">The sequence shown here is derived from an EMBL/GenBank/DDBJ whole genome shotgun (WGS) entry which is preliminary data.</text>
</comment>
<keyword evidence="1" id="KW-1133">Transmembrane helix</keyword>
<reference evidence="2" key="1">
    <citation type="journal article" date="2015" name="Nature">
        <title>Complex archaea that bridge the gap between prokaryotes and eukaryotes.</title>
        <authorList>
            <person name="Spang A."/>
            <person name="Saw J.H."/>
            <person name="Jorgensen S.L."/>
            <person name="Zaremba-Niedzwiedzka K."/>
            <person name="Martijn J."/>
            <person name="Lind A.E."/>
            <person name="van Eijk R."/>
            <person name="Schleper C."/>
            <person name="Guy L."/>
            <person name="Ettema T.J."/>
        </authorList>
    </citation>
    <scope>NUCLEOTIDE SEQUENCE</scope>
</reference>